<evidence type="ECO:0000313" key="1">
    <source>
        <dbReference type="EMBL" id="KAF2790561.1"/>
    </source>
</evidence>
<dbReference type="Proteomes" id="UP000799757">
    <property type="component" value="Unassembled WGS sequence"/>
</dbReference>
<name>A0A6A6X2W8_9PLEO</name>
<evidence type="ECO:0000313" key="2">
    <source>
        <dbReference type="Proteomes" id="UP000799757"/>
    </source>
</evidence>
<keyword evidence="2" id="KW-1185">Reference proteome</keyword>
<reference evidence="1" key="1">
    <citation type="journal article" date="2020" name="Stud. Mycol.">
        <title>101 Dothideomycetes genomes: a test case for predicting lifestyles and emergence of pathogens.</title>
        <authorList>
            <person name="Haridas S."/>
            <person name="Albert R."/>
            <person name="Binder M."/>
            <person name="Bloem J."/>
            <person name="Labutti K."/>
            <person name="Salamov A."/>
            <person name="Andreopoulos B."/>
            <person name="Baker S."/>
            <person name="Barry K."/>
            <person name="Bills G."/>
            <person name="Bluhm B."/>
            <person name="Cannon C."/>
            <person name="Castanera R."/>
            <person name="Culley D."/>
            <person name="Daum C."/>
            <person name="Ezra D."/>
            <person name="Gonzalez J."/>
            <person name="Henrissat B."/>
            <person name="Kuo A."/>
            <person name="Liang C."/>
            <person name="Lipzen A."/>
            <person name="Lutzoni F."/>
            <person name="Magnuson J."/>
            <person name="Mondo S."/>
            <person name="Nolan M."/>
            <person name="Ohm R."/>
            <person name="Pangilinan J."/>
            <person name="Park H.-J."/>
            <person name="Ramirez L."/>
            <person name="Alfaro M."/>
            <person name="Sun H."/>
            <person name="Tritt A."/>
            <person name="Yoshinaga Y."/>
            <person name="Zwiers L.-H."/>
            <person name="Turgeon B."/>
            <person name="Goodwin S."/>
            <person name="Spatafora J."/>
            <person name="Crous P."/>
            <person name="Grigoriev I."/>
        </authorList>
    </citation>
    <scope>NUCLEOTIDE SEQUENCE</scope>
    <source>
        <strain evidence="1">CBS 109.77</strain>
    </source>
</reference>
<gene>
    <name evidence="1" type="ORF">K505DRAFT_390594</name>
</gene>
<accession>A0A6A6X2W8</accession>
<sequence>MCQLQSGPIAARPDQDAEAARHIKLKYPVDFPEVFSSKLPPIWGGCYCPSCASDLWDSLAPHPQPHPNEDGTADVMYSGLDIRQLLSTLMSHLEQISEHLAKRELLTANEKSAIGDMMRSAHAYVEFMKFRDSIAPYDQRGKDPKDLQRCRNPPLLETLAEPMNRLWFGGLLKVKSYGWQYHREIFGLATHDGRTVRLNPTILWGTETFAGKKPLERGLQLLTVLLHEQVHAFFSGNKCDGNCNGTKEQQQLCRFLTARVCSMYRQIEYKGHVINNQLFGGHGPAFTAVAWKIGSVMGKFLNCDVLLVGPYFMKHCRCKGPVSCLTHCYISEEEQRMGFARALRNELAERDRQASGA</sequence>
<proteinExistence type="predicted"/>
<protein>
    <recommendedName>
        <fullName evidence="3">SprT-like domain-containing protein</fullName>
    </recommendedName>
</protein>
<organism evidence="1 2">
    <name type="scientific">Melanomma pulvis-pyrius CBS 109.77</name>
    <dbReference type="NCBI Taxonomy" id="1314802"/>
    <lineage>
        <taxon>Eukaryota</taxon>
        <taxon>Fungi</taxon>
        <taxon>Dikarya</taxon>
        <taxon>Ascomycota</taxon>
        <taxon>Pezizomycotina</taxon>
        <taxon>Dothideomycetes</taxon>
        <taxon>Pleosporomycetidae</taxon>
        <taxon>Pleosporales</taxon>
        <taxon>Melanommataceae</taxon>
        <taxon>Melanomma</taxon>
    </lineage>
</organism>
<evidence type="ECO:0008006" key="3">
    <source>
        <dbReference type="Google" id="ProtNLM"/>
    </source>
</evidence>
<dbReference type="EMBL" id="MU002066">
    <property type="protein sequence ID" value="KAF2790561.1"/>
    <property type="molecule type" value="Genomic_DNA"/>
</dbReference>
<dbReference type="OrthoDB" id="3622581at2759"/>
<dbReference type="AlphaFoldDB" id="A0A6A6X2W8"/>